<keyword evidence="7" id="KW-0863">Zinc-finger</keyword>
<evidence type="ECO:0000256" key="9">
    <source>
        <dbReference type="ARBA" id="ARBA00022833"/>
    </source>
</evidence>
<gene>
    <name evidence="14" type="ORF">Fcan01_05581</name>
</gene>
<dbReference type="PANTHER" id="PTHR21330">
    <property type="entry name" value="E3 SUMO-PROTEIN LIGASE NSE2"/>
    <property type="match status" value="1"/>
</dbReference>
<feature type="domain" description="SP-RING-type" evidence="13">
    <location>
        <begin position="163"/>
        <end position="209"/>
    </location>
</feature>
<evidence type="ECO:0000256" key="1">
    <source>
        <dbReference type="ARBA" id="ARBA00004123"/>
    </source>
</evidence>
<keyword evidence="8" id="KW-0833">Ubl conjugation pathway</keyword>
<dbReference type="UniPathway" id="UPA00886"/>
<evidence type="ECO:0000259" key="13">
    <source>
        <dbReference type="Pfam" id="PF11789"/>
    </source>
</evidence>
<accession>A0A226EPN8</accession>
<sequence>MDHQLTWEEVKLYLKQQTDLLQNLLPIAPDEPSRQKLKKRITTCSIKLFRAFLLTKNRDGVISKALAEIEAKIGKSSTSDEKVLKLLDDMREVGDAAEDEYLSTLTDKVVKEEELFGVFMEQVEEVCRDSIAGAATFQPSKSKFTARSAEKSKESGGGGGSFIPIVDPISKGPLLDPWKNMYCNHFYGKKSIKEIISKNLRARCPYAGCPNKQYLRMDHLIYDQEMAQKIHEKLTQAEQGASDARNEVEID</sequence>
<evidence type="ECO:0000256" key="6">
    <source>
        <dbReference type="ARBA" id="ARBA00022723"/>
    </source>
</evidence>
<dbReference type="GO" id="GO:0008270">
    <property type="term" value="F:zinc ion binding"/>
    <property type="evidence" value="ECO:0007669"/>
    <property type="project" value="UniProtKB-KW"/>
</dbReference>
<evidence type="ECO:0000256" key="11">
    <source>
        <dbReference type="ARBA" id="ARBA00031731"/>
    </source>
</evidence>
<keyword evidence="5" id="KW-0808">Transferase</keyword>
<dbReference type="InterPro" id="IPR026846">
    <property type="entry name" value="Nse2(Mms21)"/>
</dbReference>
<reference evidence="14 15" key="1">
    <citation type="submission" date="2015-12" db="EMBL/GenBank/DDBJ databases">
        <title>The genome of Folsomia candida.</title>
        <authorList>
            <person name="Faddeeva A."/>
            <person name="Derks M.F."/>
            <person name="Anvar Y."/>
            <person name="Smit S."/>
            <person name="Van Straalen N."/>
            <person name="Roelofs D."/>
        </authorList>
    </citation>
    <scope>NUCLEOTIDE SEQUENCE [LARGE SCALE GENOMIC DNA]</scope>
    <source>
        <strain evidence="14 15">VU population</strain>
        <tissue evidence="14">Whole body</tissue>
    </source>
</reference>
<dbReference type="Pfam" id="PF11789">
    <property type="entry name" value="zf-Nse"/>
    <property type="match status" value="1"/>
</dbReference>
<dbReference type="OMA" id="RNGDIGY"/>
<dbReference type="SUPFAM" id="SSF57850">
    <property type="entry name" value="RING/U-box"/>
    <property type="match status" value="1"/>
</dbReference>
<dbReference type="EMBL" id="LNIX01000002">
    <property type="protein sequence ID" value="OXA59117.1"/>
    <property type="molecule type" value="Genomic_DNA"/>
</dbReference>
<dbReference type="PANTHER" id="PTHR21330:SF1">
    <property type="entry name" value="E3 SUMO-PROTEIN LIGASE NSE2"/>
    <property type="match status" value="1"/>
</dbReference>
<comment type="similarity">
    <text evidence="3">Belongs to the NSE2 family.</text>
</comment>
<comment type="caution">
    <text evidence="14">The sequence shown here is derived from an EMBL/GenBank/DDBJ whole genome shotgun (WGS) entry which is preliminary data.</text>
</comment>
<evidence type="ECO:0000256" key="5">
    <source>
        <dbReference type="ARBA" id="ARBA00022679"/>
    </source>
</evidence>
<dbReference type="GO" id="GO:0000724">
    <property type="term" value="P:double-strand break repair via homologous recombination"/>
    <property type="evidence" value="ECO:0007669"/>
    <property type="project" value="InterPro"/>
</dbReference>
<dbReference type="InterPro" id="IPR013083">
    <property type="entry name" value="Znf_RING/FYVE/PHD"/>
</dbReference>
<evidence type="ECO:0000256" key="2">
    <source>
        <dbReference type="ARBA" id="ARBA00004718"/>
    </source>
</evidence>
<keyword evidence="14" id="KW-0436">Ligase</keyword>
<dbReference type="OrthoDB" id="26899at2759"/>
<name>A0A226EPN8_FOLCA</name>
<dbReference type="GO" id="GO:0016925">
    <property type="term" value="P:protein sumoylation"/>
    <property type="evidence" value="ECO:0007669"/>
    <property type="project" value="UniProtKB-UniPathway"/>
</dbReference>
<protein>
    <recommendedName>
        <fullName evidence="4">E3 SUMO-protein ligase NSE2</fullName>
    </recommendedName>
    <alternativeName>
        <fullName evidence="11">E3 SUMO-protein transferase NSE2</fullName>
    </alternativeName>
    <alternativeName>
        <fullName evidence="12">Non-structural maintenance of chromosomes element 2 homolog</fullName>
    </alternativeName>
</protein>
<dbReference type="InterPro" id="IPR004181">
    <property type="entry name" value="Znf_MIZ"/>
</dbReference>
<keyword evidence="9" id="KW-0862">Zinc</keyword>
<evidence type="ECO:0000313" key="14">
    <source>
        <dbReference type="EMBL" id="OXA59117.1"/>
    </source>
</evidence>
<evidence type="ECO:0000256" key="3">
    <source>
        <dbReference type="ARBA" id="ARBA00008212"/>
    </source>
</evidence>
<dbReference type="GO" id="GO:0030915">
    <property type="term" value="C:Smc5-Smc6 complex"/>
    <property type="evidence" value="ECO:0007669"/>
    <property type="project" value="InterPro"/>
</dbReference>
<dbReference type="GO" id="GO:0016874">
    <property type="term" value="F:ligase activity"/>
    <property type="evidence" value="ECO:0007669"/>
    <property type="project" value="UniProtKB-KW"/>
</dbReference>
<proteinExistence type="inferred from homology"/>
<evidence type="ECO:0000256" key="10">
    <source>
        <dbReference type="ARBA" id="ARBA00023242"/>
    </source>
</evidence>
<evidence type="ECO:0000256" key="4">
    <source>
        <dbReference type="ARBA" id="ARBA00020923"/>
    </source>
</evidence>
<dbReference type="STRING" id="158441.A0A226EPN8"/>
<evidence type="ECO:0000256" key="7">
    <source>
        <dbReference type="ARBA" id="ARBA00022771"/>
    </source>
</evidence>
<evidence type="ECO:0000256" key="8">
    <source>
        <dbReference type="ARBA" id="ARBA00022786"/>
    </source>
</evidence>
<organism evidence="14 15">
    <name type="scientific">Folsomia candida</name>
    <name type="common">Springtail</name>
    <dbReference type="NCBI Taxonomy" id="158441"/>
    <lineage>
        <taxon>Eukaryota</taxon>
        <taxon>Metazoa</taxon>
        <taxon>Ecdysozoa</taxon>
        <taxon>Arthropoda</taxon>
        <taxon>Hexapoda</taxon>
        <taxon>Collembola</taxon>
        <taxon>Entomobryomorpha</taxon>
        <taxon>Isotomoidea</taxon>
        <taxon>Isotomidae</taxon>
        <taxon>Proisotominae</taxon>
        <taxon>Folsomia</taxon>
    </lineage>
</organism>
<dbReference type="AlphaFoldDB" id="A0A226EPN8"/>
<comment type="subcellular location">
    <subcellularLocation>
        <location evidence="1">Nucleus</location>
    </subcellularLocation>
</comment>
<keyword evidence="10" id="KW-0539">Nucleus</keyword>
<evidence type="ECO:0000313" key="15">
    <source>
        <dbReference type="Proteomes" id="UP000198287"/>
    </source>
</evidence>
<dbReference type="GO" id="GO:0005634">
    <property type="term" value="C:nucleus"/>
    <property type="evidence" value="ECO:0007669"/>
    <property type="project" value="UniProtKB-SubCell"/>
</dbReference>
<keyword evidence="15" id="KW-1185">Reference proteome</keyword>
<dbReference type="GO" id="GO:0061665">
    <property type="term" value="F:SUMO ligase activity"/>
    <property type="evidence" value="ECO:0007669"/>
    <property type="project" value="TreeGrafter"/>
</dbReference>
<keyword evidence="6" id="KW-0479">Metal-binding</keyword>
<dbReference type="CDD" id="cd16651">
    <property type="entry name" value="SPL-RING_NSE2"/>
    <property type="match status" value="1"/>
</dbReference>
<dbReference type="Proteomes" id="UP000198287">
    <property type="component" value="Unassembled WGS sequence"/>
</dbReference>
<evidence type="ECO:0000256" key="12">
    <source>
        <dbReference type="ARBA" id="ARBA00032533"/>
    </source>
</evidence>
<dbReference type="Gene3D" id="3.30.40.10">
    <property type="entry name" value="Zinc/RING finger domain, C3HC4 (zinc finger)"/>
    <property type="match status" value="1"/>
</dbReference>
<comment type="pathway">
    <text evidence="2">Protein modification; protein sumoylation.</text>
</comment>